<dbReference type="Gene3D" id="3.40.50.12370">
    <property type="match status" value="1"/>
</dbReference>
<organism evidence="1 2">
    <name type="scientific">Gimibacter soli</name>
    <dbReference type="NCBI Taxonomy" id="3024400"/>
    <lineage>
        <taxon>Bacteria</taxon>
        <taxon>Pseudomonadati</taxon>
        <taxon>Pseudomonadota</taxon>
        <taxon>Alphaproteobacteria</taxon>
        <taxon>Kordiimonadales</taxon>
        <taxon>Temperatibacteraceae</taxon>
        <taxon>Gimibacter</taxon>
    </lineage>
</organism>
<dbReference type="Proteomes" id="UP001217500">
    <property type="component" value="Chromosome"/>
</dbReference>
<dbReference type="PRINTS" id="PR01438">
    <property type="entry name" value="UNVRSLSTRESS"/>
</dbReference>
<reference evidence="1" key="1">
    <citation type="submission" date="2023-01" db="EMBL/GenBank/DDBJ databases">
        <title>The genome sequence of Kordiimonadaceae bacterium 6D33.</title>
        <authorList>
            <person name="Liu Y."/>
        </authorList>
    </citation>
    <scope>NUCLEOTIDE SEQUENCE</scope>
    <source>
        <strain evidence="1">6D33</strain>
    </source>
</reference>
<name>A0AAE9XW63_9PROT</name>
<proteinExistence type="predicted"/>
<sequence>MKSIILPMTADCPSQQTLTLAAALARRNRAMLTGLFIRPDPRAAVPYTGEGMSAVMIQELCDAADSSGKADADDGYTRFTQALEAAAIPLKDTATAESATARWQVAVGQIADHAGRRARTSDLSVCDGPEGMGADAADVFHDLLFRSGRPLLMVPKATKASGDIGRHILIAWNGRAEGARAVGAALPLLVDAEKVTLLQIGDPDPDRPDVNAIADYLAQHGIKAKALTPADSGSSIGEQILGAAHKEGADLMVIGAYSHARWRELILGGVTKWLVGNSDLPIFMSH</sequence>
<gene>
    <name evidence="1" type="ORF">PH603_06530</name>
</gene>
<dbReference type="KEGG" id="gso:PH603_06530"/>
<protein>
    <submittedName>
        <fullName evidence="1">Universal stress protein</fullName>
    </submittedName>
</protein>
<dbReference type="SUPFAM" id="SSF52402">
    <property type="entry name" value="Adenine nucleotide alpha hydrolases-like"/>
    <property type="match status" value="2"/>
</dbReference>
<dbReference type="RefSeq" id="WP_289505223.1">
    <property type="nucleotide sequence ID" value="NZ_CP116805.1"/>
</dbReference>
<dbReference type="InterPro" id="IPR006015">
    <property type="entry name" value="Universal_stress_UspA"/>
</dbReference>
<evidence type="ECO:0000313" key="1">
    <source>
        <dbReference type="EMBL" id="WCL55413.1"/>
    </source>
</evidence>
<dbReference type="CDD" id="cd00293">
    <property type="entry name" value="USP-like"/>
    <property type="match status" value="1"/>
</dbReference>
<evidence type="ECO:0000313" key="2">
    <source>
        <dbReference type="Proteomes" id="UP001217500"/>
    </source>
</evidence>
<accession>A0AAE9XW63</accession>
<keyword evidence="2" id="KW-1185">Reference proteome</keyword>
<dbReference type="AlphaFoldDB" id="A0AAE9XW63"/>
<dbReference type="EMBL" id="CP116805">
    <property type="protein sequence ID" value="WCL55413.1"/>
    <property type="molecule type" value="Genomic_DNA"/>
</dbReference>